<evidence type="ECO:0000256" key="2">
    <source>
        <dbReference type="ARBA" id="ARBA00023186"/>
    </source>
</evidence>
<accession>A0A9X2P8W7</accession>
<comment type="subcellular location">
    <subcellularLocation>
        <location evidence="3">Cytoplasm</location>
    </subcellularLocation>
</comment>
<feature type="region of interest" description="Disordered" evidence="4">
    <location>
        <begin position="239"/>
        <end position="258"/>
    </location>
</feature>
<keyword evidence="6" id="KW-1185">Reference proteome</keyword>
<dbReference type="GO" id="GO:0016151">
    <property type="term" value="F:nickel cation binding"/>
    <property type="evidence" value="ECO:0007669"/>
    <property type="project" value="UniProtKB-UniRule"/>
</dbReference>
<dbReference type="GO" id="GO:0005737">
    <property type="term" value="C:cytoplasm"/>
    <property type="evidence" value="ECO:0007669"/>
    <property type="project" value="UniProtKB-SubCell"/>
</dbReference>
<dbReference type="PANTHER" id="PTHR33643">
    <property type="entry name" value="UREASE ACCESSORY PROTEIN D"/>
    <property type="match status" value="1"/>
</dbReference>
<organism evidence="5 6">
    <name type="scientific">Ancylobacter mangrovi</name>
    <dbReference type="NCBI Taxonomy" id="2972472"/>
    <lineage>
        <taxon>Bacteria</taxon>
        <taxon>Pseudomonadati</taxon>
        <taxon>Pseudomonadota</taxon>
        <taxon>Alphaproteobacteria</taxon>
        <taxon>Hyphomicrobiales</taxon>
        <taxon>Xanthobacteraceae</taxon>
        <taxon>Ancylobacter</taxon>
    </lineage>
</organism>
<keyword evidence="2 3" id="KW-0143">Chaperone</keyword>
<comment type="function">
    <text evidence="3">Required for maturation of urease via the functional incorporation of the urease nickel metallocenter.</text>
</comment>
<reference evidence="5" key="1">
    <citation type="submission" date="2022-08" db="EMBL/GenBank/DDBJ databases">
        <authorList>
            <person name="Li F."/>
        </authorList>
    </citation>
    <scope>NUCLEOTIDE SEQUENCE</scope>
    <source>
        <strain evidence="5">MQZ15Z-1</strain>
    </source>
</reference>
<dbReference type="HAMAP" id="MF_01384">
    <property type="entry name" value="UreD"/>
    <property type="match status" value="1"/>
</dbReference>
<sequence length="304" mass="31646">MYATELPCEPARPASIPVERRGHGRLSVEALAQAGRTVRGRIEEAGFARARFPLSGRRGHALEAVLINTGGGLAGGDTSHTSIRAASGAHLVVTTQAAEKIYRSDGSLSRISVDLSAGEGASLDWMPQATIVFDGARVERSIAAEVAPGGRLLLVEPVVLGRTARGERFSTGRLHDSWRVRRDGRLIYADGLVLDGDIAATLDCRAAAGGWAAFATLLLVAPDAEGRLAAVRAALGLPDGASDEPPDVPGPAGRGPETLEAGASAWDGMLSVRLLARDGAPLETAIRRAIAALGVAEVPRIWHS</sequence>
<dbReference type="InterPro" id="IPR002669">
    <property type="entry name" value="UreD"/>
</dbReference>
<evidence type="ECO:0000313" key="5">
    <source>
        <dbReference type="EMBL" id="MCS0493525.1"/>
    </source>
</evidence>
<name>A0A9X2P8W7_9HYPH</name>
<comment type="similarity">
    <text evidence="1 3">Belongs to the UreD family.</text>
</comment>
<comment type="caution">
    <text evidence="5">The sequence shown here is derived from an EMBL/GenBank/DDBJ whole genome shotgun (WGS) entry which is preliminary data.</text>
</comment>
<dbReference type="Pfam" id="PF01774">
    <property type="entry name" value="UreD"/>
    <property type="match status" value="1"/>
</dbReference>
<evidence type="ECO:0000313" key="6">
    <source>
        <dbReference type="Proteomes" id="UP001151088"/>
    </source>
</evidence>
<dbReference type="RefSeq" id="WP_258730458.1">
    <property type="nucleotide sequence ID" value="NZ_JANTHZ010000001.1"/>
</dbReference>
<protein>
    <recommendedName>
        <fullName evidence="3">Urease accessory protein UreD</fullName>
    </recommendedName>
</protein>
<keyword evidence="3" id="KW-0996">Nickel insertion</keyword>
<evidence type="ECO:0000256" key="4">
    <source>
        <dbReference type="SAM" id="MobiDB-lite"/>
    </source>
</evidence>
<proteinExistence type="inferred from homology"/>
<gene>
    <name evidence="3" type="primary">ureD</name>
    <name evidence="5" type="ORF">NVS89_00340</name>
</gene>
<dbReference type="PANTHER" id="PTHR33643:SF1">
    <property type="entry name" value="UREASE ACCESSORY PROTEIN D"/>
    <property type="match status" value="1"/>
</dbReference>
<keyword evidence="3" id="KW-0963">Cytoplasm</keyword>
<comment type="subunit">
    <text evidence="3">UreD, UreF and UreG form a complex that acts as a GTP-hydrolysis-dependent molecular chaperone, activating the urease apoprotein by helping to assemble the nickel containing metallocenter of UreC. The UreE protein probably delivers the nickel.</text>
</comment>
<dbReference type="AlphaFoldDB" id="A0A9X2P8W7"/>
<evidence type="ECO:0000256" key="3">
    <source>
        <dbReference type="HAMAP-Rule" id="MF_01384"/>
    </source>
</evidence>
<dbReference type="Proteomes" id="UP001151088">
    <property type="component" value="Unassembled WGS sequence"/>
</dbReference>
<evidence type="ECO:0000256" key="1">
    <source>
        <dbReference type="ARBA" id="ARBA00007177"/>
    </source>
</evidence>
<dbReference type="EMBL" id="JANTHZ010000001">
    <property type="protein sequence ID" value="MCS0493525.1"/>
    <property type="molecule type" value="Genomic_DNA"/>
</dbReference>